<accession>A0A0F9PCQ5</accession>
<dbReference type="InterPro" id="IPR011050">
    <property type="entry name" value="Pectin_lyase_fold/virulence"/>
</dbReference>
<organism evidence="1">
    <name type="scientific">marine sediment metagenome</name>
    <dbReference type="NCBI Taxonomy" id="412755"/>
    <lineage>
        <taxon>unclassified sequences</taxon>
        <taxon>metagenomes</taxon>
        <taxon>ecological metagenomes</taxon>
    </lineage>
</organism>
<protein>
    <recommendedName>
        <fullName evidence="2">Right handed beta helix domain-containing protein</fullName>
    </recommendedName>
</protein>
<gene>
    <name evidence="1" type="ORF">LCGC14_0842290</name>
</gene>
<evidence type="ECO:0008006" key="2">
    <source>
        <dbReference type="Google" id="ProtNLM"/>
    </source>
</evidence>
<dbReference type="SUPFAM" id="SSF51126">
    <property type="entry name" value="Pectin lyase-like"/>
    <property type="match status" value="1"/>
</dbReference>
<dbReference type="Gene3D" id="2.160.20.10">
    <property type="entry name" value="Single-stranded right-handed beta-helix, Pectin lyase-like"/>
    <property type="match status" value="1"/>
</dbReference>
<comment type="caution">
    <text evidence="1">The sequence shown here is derived from an EMBL/GenBank/DDBJ whole genome shotgun (WGS) entry which is preliminary data.</text>
</comment>
<dbReference type="EMBL" id="LAZR01002473">
    <property type="protein sequence ID" value="KKN29615.1"/>
    <property type="molecule type" value="Genomic_DNA"/>
</dbReference>
<name>A0A0F9PCQ5_9ZZZZ</name>
<evidence type="ECO:0000313" key="1">
    <source>
        <dbReference type="EMBL" id="KKN29615.1"/>
    </source>
</evidence>
<reference evidence="1" key="1">
    <citation type="journal article" date="2015" name="Nature">
        <title>Complex archaea that bridge the gap between prokaryotes and eukaryotes.</title>
        <authorList>
            <person name="Spang A."/>
            <person name="Saw J.H."/>
            <person name="Jorgensen S.L."/>
            <person name="Zaremba-Niedzwiedzka K."/>
            <person name="Martijn J."/>
            <person name="Lind A.E."/>
            <person name="van Eijk R."/>
            <person name="Schleper C."/>
            <person name="Guy L."/>
            <person name="Ettema T.J."/>
        </authorList>
    </citation>
    <scope>NUCLEOTIDE SEQUENCE</scope>
</reference>
<proteinExistence type="predicted"/>
<dbReference type="AlphaFoldDB" id="A0A0F9PCQ5"/>
<dbReference type="InterPro" id="IPR012334">
    <property type="entry name" value="Pectin_lyas_fold"/>
</dbReference>
<sequence>MTTRYVGIGGNDGNTGLSWAQRKLTLNGVEDTPVVAGDVCYIGPGVYRELLTVDVSGGAGNVIAYIGDVTGENTDGVGGVVRITGSDNDQTATRADAITANGRDYRTFRGFRIDLTTTYGFDLTDCEDIVIEDCVFTHIATAAIFHTGTGQLRQTVQRCLFFLMPGVCISFITGVNDGDHVIDACVFWPGPSSRAVNSTNQGGVDIRNSFFFGCSRAVSATLGGLGAPVACTVRNSIFQDNTTAFRATILGEIVEDFNALFENVANRTNTNVGANSNIFPALVELPKLYAGANQISGVVLPREIGQLSEWSPLRSLTDDGAPPTVDLLALPFPVTNGKRSWGAIQFVDSERETGTVNAGSAALVLNDAGRLQIRVPVSNVSTTITVQVHRETNYAGTNPQLIVKQPGQADDTTTDAAAAAQFNELTTTLTPAALPGWVVVELVSNNTAAAGSYKTFFDDLTIAGSEVDLGEFENWITDREFWGEYAGAPGGGGAVAAPIFGQLIVR</sequence>